<keyword evidence="2" id="KW-1185">Reference proteome</keyword>
<dbReference type="EMBL" id="QKYT01000266">
    <property type="protein sequence ID" value="RIA88362.1"/>
    <property type="molecule type" value="Genomic_DNA"/>
</dbReference>
<comment type="caution">
    <text evidence="1">The sequence shown here is derived from an EMBL/GenBank/DDBJ whole genome shotgun (WGS) entry which is preliminary data.</text>
</comment>
<name>A0A397SRL5_9GLOM</name>
<accession>A0A397SRL5</accession>
<dbReference type="AlphaFoldDB" id="A0A397SRL5"/>
<sequence length="143" mass="16753">MPLMFAYSEISYPTSYNDNMHSIREYQYKIYDDSVRSSNFLGADNEDGIEIILSEQKGYSFHEFIDDDEPLCFIIDFDLLQKIYNSFDSKLSGKEILDLLNCAFRDVCLEIFPKWDKNSITITSSMIWDIISYPINLPKLKIL</sequence>
<evidence type="ECO:0000313" key="2">
    <source>
        <dbReference type="Proteomes" id="UP000265703"/>
    </source>
</evidence>
<evidence type="ECO:0000313" key="1">
    <source>
        <dbReference type="EMBL" id="RIA88362.1"/>
    </source>
</evidence>
<protein>
    <submittedName>
        <fullName evidence="1">Uncharacterized protein</fullName>
    </submittedName>
</protein>
<proteinExistence type="predicted"/>
<organism evidence="1 2">
    <name type="scientific">Glomus cerebriforme</name>
    <dbReference type="NCBI Taxonomy" id="658196"/>
    <lineage>
        <taxon>Eukaryota</taxon>
        <taxon>Fungi</taxon>
        <taxon>Fungi incertae sedis</taxon>
        <taxon>Mucoromycota</taxon>
        <taxon>Glomeromycotina</taxon>
        <taxon>Glomeromycetes</taxon>
        <taxon>Glomerales</taxon>
        <taxon>Glomeraceae</taxon>
        <taxon>Glomus</taxon>
    </lineage>
</organism>
<gene>
    <name evidence="1" type="ORF">C1645_826421</name>
</gene>
<dbReference type="Proteomes" id="UP000265703">
    <property type="component" value="Unassembled WGS sequence"/>
</dbReference>
<reference evidence="1 2" key="1">
    <citation type="submission" date="2018-06" db="EMBL/GenBank/DDBJ databases">
        <title>Comparative genomics reveals the genomic features of Rhizophagus irregularis, R. cerebriforme, R. diaphanum and Gigaspora rosea, and their symbiotic lifestyle signature.</title>
        <authorList>
            <person name="Morin E."/>
            <person name="San Clemente H."/>
            <person name="Chen E.C.H."/>
            <person name="De La Providencia I."/>
            <person name="Hainaut M."/>
            <person name="Kuo A."/>
            <person name="Kohler A."/>
            <person name="Murat C."/>
            <person name="Tang N."/>
            <person name="Roy S."/>
            <person name="Loubradou J."/>
            <person name="Henrissat B."/>
            <person name="Grigoriev I.V."/>
            <person name="Corradi N."/>
            <person name="Roux C."/>
            <person name="Martin F.M."/>
        </authorList>
    </citation>
    <scope>NUCLEOTIDE SEQUENCE [LARGE SCALE GENOMIC DNA]</scope>
    <source>
        <strain evidence="1 2">DAOM 227022</strain>
    </source>
</reference>